<comment type="caution">
    <text evidence="1">The sequence shown here is derived from an EMBL/GenBank/DDBJ whole genome shotgun (WGS) entry which is preliminary data.</text>
</comment>
<evidence type="ECO:0000313" key="1">
    <source>
        <dbReference type="EMBL" id="MPN59057.1"/>
    </source>
</evidence>
<protein>
    <recommendedName>
        <fullName evidence="2">DUF4309 domain-containing protein</fullName>
    </recommendedName>
</protein>
<dbReference type="AlphaFoldDB" id="A0A645J6N9"/>
<dbReference type="EMBL" id="VSSQ01132592">
    <property type="protein sequence ID" value="MPN59057.1"/>
    <property type="molecule type" value="Genomic_DNA"/>
</dbReference>
<name>A0A645J6N9_9ZZZZ</name>
<proteinExistence type="predicted"/>
<reference evidence="1" key="1">
    <citation type="submission" date="2019-08" db="EMBL/GenBank/DDBJ databases">
        <authorList>
            <person name="Kucharzyk K."/>
            <person name="Murdoch R.W."/>
            <person name="Higgins S."/>
            <person name="Loffler F."/>
        </authorList>
    </citation>
    <scope>NUCLEOTIDE SEQUENCE</scope>
</reference>
<sequence>MKKRILWLILPLLLWTAVCSAAVSQADFSMGEISLFSHKDIDIIEKFGHAKKQMTDDQRQPPLDYFIYPGIRFGIVQPTGEIAFMSVDTGAYQTVRGIKVGGTVYKVVKEYGEPERQTIKGHRYYVYRLESDPTYRLMFDMSEGYVSRIILTKLSDLP</sequence>
<evidence type="ECO:0008006" key="2">
    <source>
        <dbReference type="Google" id="ProtNLM"/>
    </source>
</evidence>
<organism evidence="1">
    <name type="scientific">bioreactor metagenome</name>
    <dbReference type="NCBI Taxonomy" id="1076179"/>
    <lineage>
        <taxon>unclassified sequences</taxon>
        <taxon>metagenomes</taxon>
        <taxon>ecological metagenomes</taxon>
    </lineage>
</organism>
<gene>
    <name evidence="1" type="ORF">SDC9_206775</name>
</gene>
<accession>A0A645J6N9</accession>